<organism evidence="9 10">
    <name type="scientific">Sporosarcina koreensis</name>
    <dbReference type="NCBI Taxonomy" id="334735"/>
    <lineage>
        <taxon>Bacteria</taxon>
        <taxon>Bacillati</taxon>
        <taxon>Bacillota</taxon>
        <taxon>Bacilli</taxon>
        <taxon>Bacillales</taxon>
        <taxon>Caryophanaceae</taxon>
        <taxon>Sporosarcina</taxon>
    </lineage>
</organism>
<evidence type="ECO:0000313" key="10">
    <source>
        <dbReference type="Proteomes" id="UP001596071"/>
    </source>
</evidence>
<dbReference type="EC" id="3.4.-.-" evidence="9"/>
<evidence type="ECO:0000313" key="9">
    <source>
        <dbReference type="EMBL" id="MFC5601849.1"/>
    </source>
</evidence>
<evidence type="ECO:0000256" key="3">
    <source>
        <dbReference type="ARBA" id="ARBA00022801"/>
    </source>
</evidence>
<keyword evidence="4" id="KW-0133">Cell shape</keyword>
<evidence type="ECO:0000256" key="2">
    <source>
        <dbReference type="ARBA" id="ARBA00022729"/>
    </source>
</evidence>
<comment type="similarity">
    <text evidence="1 7">Belongs to the peptidase S11 family.</text>
</comment>
<evidence type="ECO:0000256" key="6">
    <source>
        <dbReference type="ARBA" id="ARBA00023316"/>
    </source>
</evidence>
<accession>A0ABW0TTY9</accession>
<comment type="caution">
    <text evidence="9">The sequence shown here is derived from an EMBL/GenBank/DDBJ whole genome shotgun (WGS) entry which is preliminary data.</text>
</comment>
<dbReference type="Proteomes" id="UP001596071">
    <property type="component" value="Unassembled WGS sequence"/>
</dbReference>
<name>A0ABW0TTY9_9BACL</name>
<evidence type="ECO:0000256" key="5">
    <source>
        <dbReference type="ARBA" id="ARBA00022984"/>
    </source>
</evidence>
<evidence type="ECO:0000256" key="4">
    <source>
        <dbReference type="ARBA" id="ARBA00022960"/>
    </source>
</evidence>
<keyword evidence="9" id="KW-0645">Protease</keyword>
<dbReference type="InterPro" id="IPR012338">
    <property type="entry name" value="Beta-lactam/transpept-like"/>
</dbReference>
<dbReference type="RefSeq" id="WP_381441512.1">
    <property type="nucleotide sequence ID" value="NZ_JBHSNP010000002.1"/>
</dbReference>
<dbReference type="Gene3D" id="3.40.710.10">
    <property type="entry name" value="DD-peptidase/beta-lactamase superfamily"/>
    <property type="match status" value="1"/>
</dbReference>
<protein>
    <submittedName>
        <fullName evidence="9">D-alanyl-D-alanine carboxypeptidase family protein</fullName>
        <ecNumber evidence="9">3.4.-.-</ecNumber>
    </submittedName>
</protein>
<feature type="domain" description="Peptidase S11 D-alanyl-D-alanine carboxypeptidase A N-terminal" evidence="8">
    <location>
        <begin position="29"/>
        <end position="260"/>
    </location>
</feature>
<keyword evidence="10" id="KW-1185">Reference proteome</keyword>
<dbReference type="InterPro" id="IPR001967">
    <property type="entry name" value="Peptidase_S11_N"/>
</dbReference>
<keyword evidence="3 9" id="KW-0378">Hydrolase</keyword>
<dbReference type="EMBL" id="JBHSNP010000002">
    <property type="protein sequence ID" value="MFC5601849.1"/>
    <property type="molecule type" value="Genomic_DNA"/>
</dbReference>
<dbReference type="InterPro" id="IPR018044">
    <property type="entry name" value="Peptidase_S11"/>
</dbReference>
<dbReference type="PRINTS" id="PR00725">
    <property type="entry name" value="DADACBPTASE1"/>
</dbReference>
<keyword evidence="9" id="KW-0121">Carboxypeptidase</keyword>
<dbReference type="SUPFAM" id="SSF56601">
    <property type="entry name" value="beta-lactamase/transpeptidase-like"/>
    <property type="match status" value="1"/>
</dbReference>
<evidence type="ECO:0000256" key="7">
    <source>
        <dbReference type="RuleBase" id="RU004016"/>
    </source>
</evidence>
<dbReference type="PANTHER" id="PTHR21581:SF11">
    <property type="entry name" value="D-ALANYL-D-ALANINE CARBOXYPEPTIDASE DACA"/>
    <property type="match status" value="1"/>
</dbReference>
<sequence>MKKILAILLITAMAFFFLIKDKDARKEADPLYTEAKAAIVLEADSGKILYEQNAKEALPIASMSKLMTQYIVLEAITDGRLSWDSVYKPSTAALNQSRHAVILGMDKHKTYDVRELFAAMTVTSANDAAVALAEMVSGTEAEFVKVMNKKAEQFGLRDTQFINATGLDEDETNRATARDVAAIANELLTRYPEVLEFTRMTDFTTSEGAKLWSTNLMLPGMPQEMTGMEGLKTGYTEEAGPCFASTGIYDGKRIITVVIGVGPEGNDTSTPRFELTRDLIDRYVLNK</sequence>
<dbReference type="Pfam" id="PF00768">
    <property type="entry name" value="Peptidase_S11"/>
    <property type="match status" value="1"/>
</dbReference>
<reference evidence="10" key="1">
    <citation type="journal article" date="2019" name="Int. J. Syst. Evol. Microbiol.">
        <title>The Global Catalogue of Microorganisms (GCM) 10K type strain sequencing project: providing services to taxonomists for standard genome sequencing and annotation.</title>
        <authorList>
            <consortium name="The Broad Institute Genomics Platform"/>
            <consortium name="The Broad Institute Genome Sequencing Center for Infectious Disease"/>
            <person name="Wu L."/>
            <person name="Ma J."/>
        </authorList>
    </citation>
    <scope>NUCLEOTIDE SEQUENCE [LARGE SCALE GENOMIC DNA]</scope>
    <source>
        <strain evidence="10">KACC 11299</strain>
    </source>
</reference>
<evidence type="ECO:0000256" key="1">
    <source>
        <dbReference type="ARBA" id="ARBA00007164"/>
    </source>
</evidence>
<keyword evidence="5" id="KW-0573">Peptidoglycan synthesis</keyword>
<keyword evidence="6" id="KW-0961">Cell wall biogenesis/degradation</keyword>
<dbReference type="PANTHER" id="PTHR21581">
    <property type="entry name" value="D-ALANYL-D-ALANINE CARBOXYPEPTIDASE"/>
    <property type="match status" value="1"/>
</dbReference>
<keyword evidence="2" id="KW-0732">Signal</keyword>
<dbReference type="GO" id="GO:0004180">
    <property type="term" value="F:carboxypeptidase activity"/>
    <property type="evidence" value="ECO:0007669"/>
    <property type="project" value="UniProtKB-KW"/>
</dbReference>
<gene>
    <name evidence="9" type="ORF">ACFPTP_01025</name>
</gene>
<evidence type="ECO:0000259" key="8">
    <source>
        <dbReference type="Pfam" id="PF00768"/>
    </source>
</evidence>
<proteinExistence type="inferred from homology"/>